<dbReference type="InterPro" id="IPR036689">
    <property type="entry name" value="ESAT-6-like_sf"/>
</dbReference>
<name>A0A0F0KLX9_9MICO</name>
<dbReference type="PATRIC" id="fig|82380.10.peg.2478"/>
<dbReference type="RefSeq" id="WP_045264294.1">
    <property type="nucleotide sequence ID" value="NZ_JYIV01000027.1"/>
</dbReference>
<gene>
    <name evidence="1" type="ORF">RN51_02470</name>
</gene>
<dbReference type="AlphaFoldDB" id="A0A0F0KLX9"/>
<reference evidence="1 2" key="1">
    <citation type="submission" date="2015-02" db="EMBL/GenBank/DDBJ databases">
        <title>Draft genome sequences of ten Microbacterium spp. with emphasis on heavy metal contaminated environments.</title>
        <authorList>
            <person name="Corretto E."/>
        </authorList>
    </citation>
    <scope>NUCLEOTIDE SEQUENCE [LARGE SCALE GENOMIC DNA]</scope>
    <source>
        <strain evidence="1 2">BEL163</strain>
    </source>
</reference>
<evidence type="ECO:0000313" key="1">
    <source>
        <dbReference type="EMBL" id="KJL21449.1"/>
    </source>
</evidence>
<dbReference type="SUPFAM" id="SSF140453">
    <property type="entry name" value="EsxAB dimer-like"/>
    <property type="match status" value="1"/>
</dbReference>
<dbReference type="Proteomes" id="UP000033725">
    <property type="component" value="Unassembled WGS sequence"/>
</dbReference>
<evidence type="ECO:0000313" key="2">
    <source>
        <dbReference type="Proteomes" id="UP000033725"/>
    </source>
</evidence>
<dbReference type="EMBL" id="JYIV01000027">
    <property type="protein sequence ID" value="KJL21449.1"/>
    <property type="molecule type" value="Genomic_DNA"/>
</dbReference>
<comment type="caution">
    <text evidence="1">The sequence shown here is derived from an EMBL/GenBank/DDBJ whole genome shotgun (WGS) entry which is preliminary data.</text>
</comment>
<sequence length="369" mass="39040">MSDTDFWLNAAGLREQAGAFTQYADQAASARAWLEDRTITDDGSFDAYTRVAGAAIEIRSSLIDWFDHLEQVLDGVATELIAVADEGEGIDTEQAALIDATDPDVYNDNIQSPSGRPEIAPSYDRTDDSLPVWGPPTGGAAFFCDLGTHDELNQLSTNLVPGDLLSPSEWIDTVLGWLGARTLPQRVLETYGGRWGDIRQFVDTINGLASLVDDMRGHLSSAAAYAGIQWQGYASNSAQAYLADLLNALSDAQHALADAGTVFSDYCTGVIQSAEQIAGAIYGLYDAILVAAAGAAFGTGTVWSGGGGLIGYGTAGVSLLWAFKKLADVNDILQDISDLYSILEALGNLSGDLSNFAATMPVPTMEQTS</sequence>
<organism evidence="1 2">
    <name type="scientific">Microbacterium oxydans</name>
    <dbReference type="NCBI Taxonomy" id="82380"/>
    <lineage>
        <taxon>Bacteria</taxon>
        <taxon>Bacillati</taxon>
        <taxon>Actinomycetota</taxon>
        <taxon>Actinomycetes</taxon>
        <taxon>Micrococcales</taxon>
        <taxon>Microbacteriaceae</taxon>
        <taxon>Microbacterium</taxon>
    </lineage>
</organism>
<proteinExistence type="predicted"/>
<dbReference type="OrthoDB" id="5096792at2"/>
<accession>A0A0F0KLX9</accession>
<protein>
    <submittedName>
        <fullName evidence="1">Uncharacterized protein</fullName>
    </submittedName>
</protein>